<dbReference type="InterPro" id="IPR021255">
    <property type="entry name" value="DUF2807"/>
</dbReference>
<dbReference type="Gene3D" id="2.160.20.120">
    <property type="match status" value="1"/>
</dbReference>
<sequence length="233" mass="24387">MKTIALSILVMTAGMNSASTDWKKDRSVSGFTSLSVSSGIDVYLTQGGSEKLSLEAKGIDEEDVKSEIKNGVLKLYIDRKGVMNWSFGRSSYVKAYLTFRQLTNLQASGGADVFGQGRLSFNDLNLEASGGSDVKLDLKADDLNVSASGGADAILEGSARSLNAKGSGGADLDARELTVEVCNASSSGGSDVYVNATKELSMKASGGSDIYYYGSAKVLSKSESGGSDIKHKN</sequence>
<evidence type="ECO:0000313" key="3">
    <source>
        <dbReference type="Proteomes" id="UP000477386"/>
    </source>
</evidence>
<comment type="caution">
    <text evidence="2">The sequence shown here is derived from an EMBL/GenBank/DDBJ whole genome shotgun (WGS) entry which is preliminary data.</text>
</comment>
<dbReference type="EMBL" id="JAAGNZ010000001">
    <property type="protein sequence ID" value="NEU66468.1"/>
    <property type="molecule type" value="Genomic_DNA"/>
</dbReference>
<feature type="domain" description="Putative auto-transporter adhesin head GIN" evidence="1">
    <location>
        <begin position="31"/>
        <end position="216"/>
    </location>
</feature>
<evidence type="ECO:0000259" key="1">
    <source>
        <dbReference type="Pfam" id="PF10988"/>
    </source>
</evidence>
<dbReference type="Pfam" id="PF10988">
    <property type="entry name" value="DUF2807"/>
    <property type="match status" value="1"/>
</dbReference>
<gene>
    <name evidence="2" type="ORF">GK091_06225</name>
</gene>
<dbReference type="RefSeq" id="WP_164035731.1">
    <property type="nucleotide sequence ID" value="NZ_JAAGNZ010000001.1"/>
</dbReference>
<reference evidence="2 3" key="1">
    <citation type="submission" date="2020-02" db="EMBL/GenBank/DDBJ databases">
        <title>Draft genome sequence of two Spirosoma agri KCTC 52727 and Spirosoma terrae KCTC 52035.</title>
        <authorList>
            <person name="Rojas J."/>
            <person name="Ambika Manirajan B."/>
            <person name="Ratering S."/>
            <person name="Suarez C."/>
            <person name="Schnell S."/>
        </authorList>
    </citation>
    <scope>NUCLEOTIDE SEQUENCE [LARGE SCALE GENOMIC DNA]</scope>
    <source>
        <strain evidence="2 3">KCTC 52727</strain>
    </source>
</reference>
<proteinExistence type="predicted"/>
<dbReference type="AlphaFoldDB" id="A0A6M0IE57"/>
<accession>A0A6M0IE57</accession>
<organism evidence="2 3">
    <name type="scientific">Spirosoma agri</name>
    <dbReference type="NCBI Taxonomy" id="1987381"/>
    <lineage>
        <taxon>Bacteria</taxon>
        <taxon>Pseudomonadati</taxon>
        <taxon>Bacteroidota</taxon>
        <taxon>Cytophagia</taxon>
        <taxon>Cytophagales</taxon>
        <taxon>Cytophagaceae</taxon>
        <taxon>Spirosoma</taxon>
    </lineage>
</organism>
<evidence type="ECO:0000313" key="2">
    <source>
        <dbReference type="EMBL" id="NEU66468.1"/>
    </source>
</evidence>
<protein>
    <submittedName>
        <fullName evidence="2">DUF2807 domain-containing protein</fullName>
    </submittedName>
</protein>
<name>A0A6M0IE57_9BACT</name>
<keyword evidence="3" id="KW-1185">Reference proteome</keyword>
<dbReference type="Proteomes" id="UP000477386">
    <property type="component" value="Unassembled WGS sequence"/>
</dbReference>